<sequence>MTGPEAIGYDSGKKTEDSVIRGEASTCIQGSDYQLSTIHQQISNPSLPRSFIGNLFVVKIPDKSTRG</sequence>
<keyword evidence="2" id="KW-1185">Reference proteome</keyword>
<accession>A0A511QWP5</accession>
<dbReference type="RefSeq" id="WP_119010135.1">
    <property type="nucleotide sequence ID" value="NZ_BJXK01000035.1"/>
</dbReference>
<protein>
    <submittedName>
        <fullName evidence="1">Uncharacterized protein</fullName>
    </submittedName>
</protein>
<evidence type="ECO:0000313" key="2">
    <source>
        <dbReference type="Proteomes" id="UP000321113"/>
    </source>
</evidence>
<dbReference type="AlphaFoldDB" id="A0A511QWP5"/>
<organism evidence="1 2">
    <name type="scientific">Vibrio superstes NBRC 103154</name>
    <dbReference type="NCBI Taxonomy" id="1219062"/>
    <lineage>
        <taxon>Bacteria</taxon>
        <taxon>Pseudomonadati</taxon>
        <taxon>Pseudomonadota</taxon>
        <taxon>Gammaproteobacteria</taxon>
        <taxon>Vibrionales</taxon>
        <taxon>Vibrionaceae</taxon>
        <taxon>Vibrio</taxon>
    </lineage>
</organism>
<dbReference type="Proteomes" id="UP000321113">
    <property type="component" value="Unassembled WGS sequence"/>
</dbReference>
<name>A0A511QWP5_9VIBR</name>
<reference evidence="1 2" key="1">
    <citation type="submission" date="2019-07" db="EMBL/GenBank/DDBJ databases">
        <title>Whole genome shotgun sequence of Vibrio superstes NBRC 103154.</title>
        <authorList>
            <person name="Hosoyama A."/>
            <person name="Uohara A."/>
            <person name="Ohji S."/>
            <person name="Ichikawa N."/>
        </authorList>
    </citation>
    <scope>NUCLEOTIDE SEQUENCE [LARGE SCALE GENOMIC DNA]</scope>
    <source>
        <strain evidence="1 2">NBRC 103154</strain>
    </source>
</reference>
<evidence type="ECO:0000313" key="1">
    <source>
        <dbReference type="EMBL" id="GEM81800.1"/>
    </source>
</evidence>
<comment type="caution">
    <text evidence="1">The sequence shown here is derived from an EMBL/GenBank/DDBJ whole genome shotgun (WGS) entry which is preliminary data.</text>
</comment>
<dbReference type="EMBL" id="BJXK01000035">
    <property type="protein sequence ID" value="GEM81800.1"/>
    <property type="molecule type" value="Genomic_DNA"/>
</dbReference>
<gene>
    <name evidence="1" type="ORF">VSU01S_40450</name>
</gene>
<proteinExistence type="predicted"/>